<dbReference type="PANTHER" id="PTHR45786">
    <property type="entry name" value="DNA BINDING PROTEIN-LIKE"/>
    <property type="match status" value="1"/>
</dbReference>
<organism evidence="4">
    <name type="scientific">Neodiprion lecontei</name>
    <name type="common">Redheaded pine sawfly</name>
    <dbReference type="NCBI Taxonomy" id="441921"/>
    <lineage>
        <taxon>Eukaryota</taxon>
        <taxon>Metazoa</taxon>
        <taxon>Ecdysozoa</taxon>
        <taxon>Arthropoda</taxon>
        <taxon>Hexapoda</taxon>
        <taxon>Insecta</taxon>
        <taxon>Pterygota</taxon>
        <taxon>Neoptera</taxon>
        <taxon>Endopterygota</taxon>
        <taxon>Hymenoptera</taxon>
        <taxon>Tenthredinoidea</taxon>
        <taxon>Diprionidae</taxon>
        <taxon>Diprioninae</taxon>
        <taxon>Neodiprion</taxon>
    </lineage>
</organism>
<protein>
    <submittedName>
        <fullName evidence="4">Uncharacterized protein LOC107216791</fullName>
    </submittedName>
</protein>
<keyword evidence="3" id="KW-1185">Reference proteome</keyword>
<dbReference type="AlphaFoldDB" id="A0A6J0B3A3"/>
<name>A0A6J0B3A3_NEOLC</name>
<evidence type="ECO:0000259" key="2">
    <source>
        <dbReference type="Pfam" id="PF14214"/>
    </source>
</evidence>
<evidence type="ECO:0000256" key="1">
    <source>
        <dbReference type="SAM" id="MobiDB-lite"/>
    </source>
</evidence>
<dbReference type="GeneID" id="107216791"/>
<dbReference type="OrthoDB" id="7692063at2759"/>
<reference evidence="4" key="1">
    <citation type="submission" date="2025-08" db="UniProtKB">
        <authorList>
            <consortium name="RefSeq"/>
        </authorList>
    </citation>
    <scope>IDENTIFICATION</scope>
    <source>
        <tissue evidence="4">Thorax and Abdomen</tissue>
    </source>
</reference>
<feature type="region of interest" description="Disordered" evidence="1">
    <location>
        <begin position="119"/>
        <end position="138"/>
    </location>
</feature>
<dbReference type="Pfam" id="PF14214">
    <property type="entry name" value="Helitron_like_N"/>
    <property type="match status" value="1"/>
</dbReference>
<evidence type="ECO:0000313" key="4">
    <source>
        <dbReference type="RefSeq" id="XP_015509564.2"/>
    </source>
</evidence>
<accession>A0A6J0B3A3</accession>
<gene>
    <name evidence="4" type="primary">LOC107216791</name>
</gene>
<proteinExistence type="predicted"/>
<dbReference type="KEGG" id="nlo:107216791"/>
<dbReference type="RefSeq" id="XP_015509564.2">
    <property type="nucleotide sequence ID" value="XM_015654078.2"/>
</dbReference>
<dbReference type="InterPro" id="IPR025476">
    <property type="entry name" value="Helitron_helicase-like"/>
</dbReference>
<dbReference type="InParanoid" id="A0A6J0B3A3"/>
<dbReference type="Proteomes" id="UP000829291">
    <property type="component" value="Chromosome 3"/>
</dbReference>
<feature type="compositionally biased region" description="Basic and acidic residues" evidence="1">
    <location>
        <begin position="119"/>
        <end position="129"/>
    </location>
</feature>
<feature type="domain" description="Helitron helicase-like" evidence="2">
    <location>
        <begin position="504"/>
        <end position="687"/>
    </location>
</feature>
<evidence type="ECO:0000313" key="3">
    <source>
        <dbReference type="Proteomes" id="UP000829291"/>
    </source>
</evidence>
<dbReference type="PANTHER" id="PTHR45786:SF74">
    <property type="entry name" value="ATP-DEPENDENT DNA HELICASE"/>
    <property type="match status" value="1"/>
</dbReference>
<sequence>MYYGKTVICELITRQVTQLQVLYESKVYSRNRVFHIGGESAFIDKQTCQILTEPRRVGGSAKYVHDWPAVVGKNPETQVSEQQQSIVVPLGHCVEIESEVIAQYYSVNRRTNQVEEIQRTRRETNAENQRHRRNNNQNFAAENEPLIVILELQDPAIVSVPRECVTELAAEIIVTQNYRDQEANNRLADAQRHNVYRARRREERNSFLAGQIAGVQEHYEGSMTELCTHCSAAHFISEKVSNTRNSFHDCCSHGKVHLEPLPEMPPELHSLFDWTHEKSNSLFERIRNYNASFSFASFNANLINFEGRRSGPYCFKIQCQIYYQVNTALCPAPDELPTYGQLFIVVSNAATDSLQRCNTVLDRGVLGALDRIMRENNVFAQLYQMMGEELRAHQDNQFDSAQPPSELQVLFTLKPGMDRRRFNFQRSNEVAAVFSMTADGEIPESYVTIRNKNTRKLQSVSTIDPNLEPWVYPLFYPFGTRGWHRDLRQTGNNQKRVSREAYEYIRYRMAIRENGHGNAILLGRRLFQQWVVDNYVKIEKDRIEFIKENQRKIRAETYCGLVNYMNTAAQNANARFGRIIILPSSFSGSPRNMMQHYQDAMGIVRKFGKPDLFITMTCNPNWREIRENLLPGQQPSDRPDLTARVFDMKKKHLLDLIVRENFFGETRAFVSTIESQKPGLMHIHLLVVLKHKLSTPEMVDKCISAEIPDPEFNPDLHRIVMGNMIHGPCGAWCELNGKYSKHFPKPFRDETTMDADAYPHYRRRDYGALYERRGGHVVDNR</sequence>